<dbReference type="GO" id="GO:0000027">
    <property type="term" value="P:ribosomal large subunit assembly"/>
    <property type="evidence" value="ECO:0007669"/>
    <property type="project" value="TreeGrafter"/>
</dbReference>
<evidence type="ECO:0000256" key="9">
    <source>
        <dbReference type="ARBA" id="ARBA00022827"/>
    </source>
</evidence>
<dbReference type="InterPro" id="IPR040848">
    <property type="entry name" value="AAA_lid_7"/>
</dbReference>
<feature type="domain" description="AAA+ ATPase" evidence="16">
    <location>
        <begin position="2051"/>
        <end position="2202"/>
    </location>
</feature>
<feature type="compositionally biased region" description="Acidic residues" evidence="15">
    <location>
        <begin position="5376"/>
        <end position="5396"/>
    </location>
</feature>
<evidence type="ECO:0000256" key="7">
    <source>
        <dbReference type="ARBA" id="ARBA00022630"/>
    </source>
</evidence>
<feature type="domain" description="AAA+ ATPase" evidence="16">
    <location>
        <begin position="3076"/>
        <end position="3387"/>
    </location>
</feature>
<dbReference type="SUPFAM" id="SSF52833">
    <property type="entry name" value="Thioredoxin-like"/>
    <property type="match status" value="1"/>
</dbReference>
<dbReference type="FunFam" id="3.40.50.300:FF:000142">
    <property type="entry name" value="Midasin"/>
    <property type="match status" value="1"/>
</dbReference>
<dbReference type="InterPro" id="IPR002938">
    <property type="entry name" value="FAD-bd"/>
</dbReference>
<dbReference type="InterPro" id="IPR027417">
    <property type="entry name" value="P-loop_NTPase"/>
</dbReference>
<dbReference type="SMART" id="SM00382">
    <property type="entry name" value="AAA"/>
    <property type="match status" value="5"/>
</dbReference>
<reference evidence="17 18" key="1">
    <citation type="submission" date="2016-11" db="EMBL/GenBank/DDBJ databases">
        <authorList>
            <person name="Jaros S."/>
            <person name="Januszkiewicz K."/>
            <person name="Wedrychowicz H."/>
        </authorList>
    </citation>
    <scope>NUCLEOTIDE SEQUENCE [LARGE SCALE GENOMIC DNA]</scope>
</reference>
<dbReference type="Pfam" id="PF17865">
    <property type="entry name" value="AAA_lid_5"/>
    <property type="match status" value="1"/>
</dbReference>
<evidence type="ECO:0000256" key="13">
    <source>
        <dbReference type="ARBA" id="ARBA00023242"/>
    </source>
</evidence>
<dbReference type="SUPFAM" id="SSF54373">
    <property type="entry name" value="FAD-linked reductases, C-terminal domain"/>
    <property type="match status" value="1"/>
</dbReference>
<feature type="domain" description="AAA+ ATPase" evidence="16">
    <location>
        <begin position="1607"/>
        <end position="1879"/>
    </location>
</feature>
<dbReference type="InterPro" id="IPR038220">
    <property type="entry name" value="PHOX_C_sf"/>
</dbReference>
<dbReference type="GO" id="GO:0016491">
    <property type="term" value="F:oxidoreductase activity"/>
    <property type="evidence" value="ECO:0007669"/>
    <property type="project" value="UniProtKB-KW"/>
</dbReference>
<dbReference type="GO" id="GO:0005730">
    <property type="term" value="C:nucleolus"/>
    <property type="evidence" value="ECO:0007669"/>
    <property type="project" value="UniProtKB-SubCell"/>
</dbReference>
<feature type="compositionally biased region" description="Acidic residues" evidence="15">
    <location>
        <begin position="5261"/>
        <end position="5290"/>
    </location>
</feature>
<evidence type="ECO:0000256" key="10">
    <source>
        <dbReference type="ARBA" id="ARBA00022840"/>
    </source>
</evidence>
<evidence type="ECO:0000256" key="12">
    <source>
        <dbReference type="ARBA" id="ARBA00023186"/>
    </source>
</evidence>
<keyword evidence="8" id="KW-0547">Nucleotide-binding</keyword>
<feature type="compositionally biased region" description="Basic and acidic residues" evidence="15">
    <location>
        <begin position="5177"/>
        <end position="5192"/>
    </location>
</feature>
<dbReference type="SUPFAM" id="SSF52540">
    <property type="entry name" value="P-loop containing nucleoside triphosphate hydrolases"/>
    <property type="match status" value="6"/>
</dbReference>
<dbReference type="InterPro" id="IPR036188">
    <property type="entry name" value="FAD/NAD-bd_sf"/>
</dbReference>
<keyword evidence="18" id="KW-1185">Reference proteome</keyword>
<evidence type="ECO:0000256" key="4">
    <source>
        <dbReference type="ARBA" id="ARBA00007801"/>
    </source>
</evidence>
<protein>
    <recommendedName>
        <fullName evidence="5">Midasin</fullName>
    </recommendedName>
    <alternativeName>
        <fullName evidence="14">MIDAS-containing protein</fullName>
    </alternativeName>
</protein>
<keyword evidence="11" id="KW-0560">Oxidoreductase</keyword>
<dbReference type="Pfam" id="PF17867">
    <property type="entry name" value="AAA_lid_7"/>
    <property type="match status" value="3"/>
</dbReference>
<evidence type="ECO:0000313" key="18">
    <source>
        <dbReference type="Proteomes" id="UP000249464"/>
    </source>
</evidence>
<feature type="compositionally biased region" description="Basic and acidic residues" evidence="15">
    <location>
        <begin position="1728"/>
        <end position="1740"/>
    </location>
</feature>
<accession>A0A2X0LW94</accession>
<dbReference type="STRING" id="796604.A0A2X0LW94"/>
<feature type="domain" description="AAA+ ATPase" evidence="16">
    <location>
        <begin position="2343"/>
        <end position="2561"/>
    </location>
</feature>
<feature type="compositionally biased region" description="Polar residues" evidence="15">
    <location>
        <begin position="5537"/>
        <end position="5552"/>
    </location>
</feature>
<feature type="compositionally biased region" description="Acidic residues" evidence="15">
    <location>
        <begin position="5564"/>
        <end position="5577"/>
    </location>
</feature>
<dbReference type="Proteomes" id="UP000249464">
    <property type="component" value="Unassembled WGS sequence"/>
</dbReference>
<evidence type="ECO:0000256" key="3">
    <source>
        <dbReference type="ARBA" id="ARBA00007188"/>
    </source>
</evidence>
<feature type="compositionally biased region" description="Gly residues" evidence="15">
    <location>
        <begin position="5514"/>
        <end position="5523"/>
    </location>
</feature>
<dbReference type="GO" id="GO:0071949">
    <property type="term" value="F:FAD binding"/>
    <property type="evidence" value="ECO:0007669"/>
    <property type="project" value="InterPro"/>
</dbReference>
<keyword evidence="6" id="KW-0597">Phosphoprotein</keyword>
<dbReference type="InterPro" id="IPR041190">
    <property type="entry name" value="Midasin_AAA_lid_5"/>
</dbReference>
<comment type="subcellular location">
    <subcellularLocation>
        <location evidence="1">Nucleus</location>
        <location evidence="1">Nucleolus</location>
    </subcellularLocation>
    <subcellularLocation>
        <location evidence="2">Nucleus</location>
        <location evidence="2">Nucleoplasm</location>
    </subcellularLocation>
</comment>
<evidence type="ECO:0000256" key="15">
    <source>
        <dbReference type="SAM" id="MobiDB-lite"/>
    </source>
</evidence>
<dbReference type="PANTHER" id="PTHR48103:SF2">
    <property type="entry name" value="MIDASIN"/>
    <property type="match status" value="1"/>
</dbReference>
<comment type="similarity">
    <text evidence="4">Belongs to the PheA/TfdB FAD monooxygenase family.</text>
</comment>
<dbReference type="Gene3D" id="3.40.50.300">
    <property type="entry name" value="P-loop containing nucleotide triphosphate hydrolases"/>
    <property type="match status" value="6"/>
</dbReference>
<dbReference type="GO" id="GO:0005654">
    <property type="term" value="C:nucleoplasm"/>
    <property type="evidence" value="ECO:0007669"/>
    <property type="project" value="UniProtKB-SubCell"/>
</dbReference>
<dbReference type="FunFam" id="3.40.50.300:FF:000712">
    <property type="entry name" value="Midasin"/>
    <property type="match status" value="1"/>
</dbReference>
<dbReference type="Pfam" id="PF01494">
    <property type="entry name" value="FAD_binding_3"/>
    <property type="match status" value="1"/>
</dbReference>
<feature type="compositionally biased region" description="Acidic residues" evidence="15">
    <location>
        <begin position="5234"/>
        <end position="5254"/>
    </location>
</feature>
<evidence type="ECO:0000256" key="2">
    <source>
        <dbReference type="ARBA" id="ARBA00004642"/>
    </source>
</evidence>
<gene>
    <name evidence="17" type="primary">BQ5605_C019g08950</name>
    <name evidence="17" type="ORF">BQ5605_C019G08950</name>
</gene>
<keyword evidence="9" id="KW-0274">FAD</keyword>
<feature type="compositionally biased region" description="Basic and acidic residues" evidence="15">
    <location>
        <begin position="5296"/>
        <end position="5314"/>
    </location>
</feature>
<dbReference type="InterPro" id="IPR048617">
    <property type="entry name" value="MDN1_AAA_lid_4"/>
</dbReference>
<dbReference type="InterPro" id="IPR011704">
    <property type="entry name" value="ATPase_dyneun-rel_AAA"/>
</dbReference>
<dbReference type="InterPro" id="IPR036465">
    <property type="entry name" value="vWFA_dom_sf"/>
</dbReference>
<dbReference type="GO" id="GO:0016887">
    <property type="term" value="F:ATP hydrolysis activity"/>
    <property type="evidence" value="ECO:0007669"/>
    <property type="project" value="InterPro"/>
</dbReference>
<dbReference type="PANTHER" id="PTHR48103">
    <property type="entry name" value="MIDASIN-RELATED"/>
    <property type="match status" value="1"/>
</dbReference>
<evidence type="ECO:0000259" key="16">
    <source>
        <dbReference type="SMART" id="SM00382"/>
    </source>
</evidence>
<feature type="region of interest" description="Disordered" evidence="15">
    <location>
        <begin position="1720"/>
        <end position="1753"/>
    </location>
</feature>
<dbReference type="Pfam" id="PF07728">
    <property type="entry name" value="AAA_5"/>
    <property type="match status" value="7"/>
</dbReference>
<dbReference type="PROSITE" id="PS00675">
    <property type="entry name" value="SIGMA54_INTERACT_1"/>
    <property type="match status" value="1"/>
</dbReference>
<dbReference type="GO" id="GO:0030687">
    <property type="term" value="C:preribosome, large subunit precursor"/>
    <property type="evidence" value="ECO:0007669"/>
    <property type="project" value="TreeGrafter"/>
</dbReference>
<organism evidence="17 18">
    <name type="scientific">Microbotryum silenes-dioicae</name>
    <dbReference type="NCBI Taxonomy" id="796604"/>
    <lineage>
        <taxon>Eukaryota</taxon>
        <taxon>Fungi</taxon>
        <taxon>Dikarya</taxon>
        <taxon>Basidiomycota</taxon>
        <taxon>Pucciniomycotina</taxon>
        <taxon>Microbotryomycetes</taxon>
        <taxon>Microbotryales</taxon>
        <taxon>Microbotryaceae</taxon>
        <taxon>Microbotryum</taxon>
    </lineage>
</organism>
<name>A0A2X0LW94_9BASI</name>
<dbReference type="InterPro" id="IPR036249">
    <property type="entry name" value="Thioredoxin-like_sf"/>
</dbReference>
<feature type="compositionally biased region" description="Basic and acidic residues" evidence="15">
    <location>
        <begin position="5681"/>
        <end position="5703"/>
    </location>
</feature>
<keyword evidence="13" id="KW-0539">Nucleus</keyword>
<dbReference type="GO" id="GO:0000055">
    <property type="term" value="P:ribosomal large subunit export from nucleus"/>
    <property type="evidence" value="ECO:0007669"/>
    <property type="project" value="TreeGrafter"/>
</dbReference>
<feature type="compositionally biased region" description="Basic and acidic residues" evidence="15">
    <location>
        <begin position="5322"/>
        <end position="5375"/>
    </location>
</feature>
<dbReference type="Gene3D" id="3.50.50.60">
    <property type="entry name" value="FAD/NAD(P)-binding domain"/>
    <property type="match status" value="1"/>
</dbReference>
<feature type="compositionally biased region" description="Acidic residues" evidence="15">
    <location>
        <begin position="5415"/>
        <end position="5432"/>
    </location>
</feature>
<keyword evidence="7" id="KW-0285">Flavoprotein</keyword>
<evidence type="ECO:0000256" key="8">
    <source>
        <dbReference type="ARBA" id="ARBA00022741"/>
    </source>
</evidence>
<feature type="compositionally biased region" description="Polar residues" evidence="15">
    <location>
        <begin position="5716"/>
        <end position="5733"/>
    </location>
</feature>
<evidence type="ECO:0000256" key="14">
    <source>
        <dbReference type="ARBA" id="ARBA00077000"/>
    </source>
</evidence>
<feature type="compositionally biased region" description="Acidic residues" evidence="15">
    <location>
        <begin position="5456"/>
        <end position="5499"/>
    </location>
</feature>
<dbReference type="SUPFAM" id="SSF53300">
    <property type="entry name" value="vWA-like"/>
    <property type="match status" value="1"/>
</dbReference>
<evidence type="ECO:0000313" key="17">
    <source>
        <dbReference type="EMBL" id="SGY23540.1"/>
    </source>
</evidence>
<feature type="compositionally biased region" description="Basic and acidic residues" evidence="15">
    <location>
        <begin position="5647"/>
        <end position="5658"/>
    </location>
</feature>
<dbReference type="Pfam" id="PF07976">
    <property type="entry name" value="Phe_hydrox_dim"/>
    <property type="match status" value="1"/>
</dbReference>
<feature type="compositionally biased region" description="Acidic residues" evidence="15">
    <location>
        <begin position="5439"/>
        <end position="5450"/>
    </location>
</feature>
<dbReference type="Gene3D" id="3.30.9.10">
    <property type="entry name" value="D-Amino Acid Oxidase, subunit A, domain 2"/>
    <property type="match status" value="1"/>
</dbReference>
<dbReference type="InterPro" id="IPR025662">
    <property type="entry name" value="Sigma_54_int_dom_ATP-bd_1"/>
</dbReference>
<dbReference type="PRINTS" id="PR00420">
    <property type="entry name" value="RNGMNOXGNASE"/>
</dbReference>
<dbReference type="Gene3D" id="3.40.30.20">
    <property type="match status" value="1"/>
</dbReference>
<dbReference type="InterPro" id="IPR012941">
    <property type="entry name" value="Phe_hydrox_C_dim_dom"/>
</dbReference>
<keyword evidence="10" id="KW-0067">ATP-binding</keyword>
<comment type="similarity">
    <text evidence="3">Belongs to the midasin family.</text>
</comment>
<evidence type="ECO:0000256" key="5">
    <source>
        <dbReference type="ARBA" id="ARBA00017143"/>
    </source>
</evidence>
<feature type="domain" description="AAA+ ATPase" evidence="16">
    <location>
        <begin position="2761"/>
        <end position="2912"/>
    </location>
</feature>
<dbReference type="FunFam" id="3.40.50.300:FF:001368">
    <property type="entry name" value="Midasin"/>
    <property type="match status" value="1"/>
</dbReference>
<keyword evidence="12" id="KW-0143">Chaperone</keyword>
<dbReference type="GO" id="GO:0005524">
    <property type="term" value="F:ATP binding"/>
    <property type="evidence" value="ECO:0007669"/>
    <property type="project" value="UniProtKB-KW"/>
</dbReference>
<dbReference type="SUPFAM" id="SSF51905">
    <property type="entry name" value="FAD/NAD(P)-binding domain"/>
    <property type="match status" value="1"/>
</dbReference>
<feature type="compositionally biased region" description="Polar residues" evidence="15">
    <location>
        <begin position="5600"/>
        <end position="5618"/>
    </location>
</feature>
<feature type="region of interest" description="Disordered" evidence="15">
    <location>
        <begin position="5176"/>
        <end position="5774"/>
    </location>
</feature>
<evidence type="ECO:0000256" key="1">
    <source>
        <dbReference type="ARBA" id="ARBA00004604"/>
    </source>
</evidence>
<sequence length="6121" mass="673252">MSPAPPIPASRYDVIVVGAGPAGVMSSLCYTTFGLSTLHIDDRPRTTEAGRADGLQPRTLEVLRNIGSVKVQEGKSSLAKRTIAQGIRVYSVAFWDPTAIEQLSRTSRSPSCPDFIDVVDNYTLLLHQGLIENAFLDETELRRALLPADKLIPAPHGGVFRPYTFVDVKTDLSPGVSHPVTAVIRNAETNEEFTVKAKYLMGYDGARSSVRKAISGPEATDGGEKGKITMDGDTTNIIWGVMDVEVETDFPDILSKWSVPQSRMIHSRDAGSIMVIPREDNLVRLYVQLKEGEAASSHVERSKATLDICFARARKIFEPFVLKFGRVAWFSVYQIGQRIASNYTLDQRVFLGGDATHTHSPKAGQGMNISLLNAMSLAWKVNLVETGMADADILLPTYESERKEIAHALLEFDTAYSRLFSGQGALQIGPKASEMDHYILNALDDSDLVRNYPKKGVFNPAGTRLIAGQRLLPGKVTRAVDANQVRIQQEVKLNGQFRIHIFTGNLSKTLPQLQAFSEYLATPESFLNVHQPASGARASLYPDAPASSRHIEHQTTSVPVNPFFTFLTVAADKFASLDIDSIPLGLRRNRDLIYSDDIFDRRSPTPDSAGNAWQVRCKCGKGCNHLCQARWVCWMRCCAWARRWGGFGPVLQGLLEGAAKVAAGEGGCKFSRRDLSVLLRCYFFAYHGITYMPLGFAALQLTECAGHEVRASRRWLRSSDSRATTARETGDFALLLQQFDAAGIVAPSTMQVDSPMHDMVSTSTSLATMTEMAAPISPPAAPAAPAPSLQSSTVRFLRGLGILPVEPASDATTPPAGIEPKSIRNRRHLSTQEWLGLVPTSYAMTLLSIVPAHLRPSDTVASAEAASSGALLQVITRLALEPSLTLAVHRFYRAYAPHLWGTWLEWLGYDLAEPGQWPASTQAADQLDIVKAIDAMVCVLRLDQRVFPFLVTLLRHPALSTFPIDTSNPIPSLLTLHSLLHYLPQLPTSHLTTSASRPLPWAFPTEVENLLKSHPLAKVRLLASKCLNKWYGFNSNTGKQIERTYVPTSRQEMELAPMPDYSNEIKLDFEQSFGVLDREEGDEWIIPDWEQELVGQSNWVEGGVQVLVRKGGVDLWILELLMDIRDREEKALFAQEPEEQDFESLDWELSKIVCEVEGRLTYREGLLPSIGAVTSSSSASTSSARELAKTPRPEAFILTPSNRQLIRSLSTRLVYRQPTLITSPPSSGKLSTLNHLWTLVHASSSAGAGPTLAARQRQIVIINLADRSLDSKSLLGSLSSAPTTSESTAGSFTFIEGPLTRALRQGRWLVLTNIDQASVEVLTVIKSVAERMKTASETMLGGAWGDGADQHNFGVGVKVGGGAGRWVKAGAGFMLFATRSTISSEGADFFGQHFFKELRLPGLEGAELEQVIEGRFEKLGQGLGRKMIEVWESVRSIKGKEMGGGTKRDVGVRDLLRRLIDRWCRRVEGLLPTGVVIKLIEANPTLQEEIFIEARDVFLGSMSLPRDTGVPQNDRYSVIARKLAEGLSLSDERAYWVLRRRVPEFIEPIIDVADGHLVNHDGQGHVLKIGRVGLPYRPVLKKAAGKTYAHTNPSLIVLEKLAVAVRLSEPVLLVGETGTGKTAAVGHLADKMGKRLTALNLSNQTEAGDLVGGFRPIDEREEARRHASMLFNAFVELFGKTFSLSRNAEYVSHAKKAFEKKRWQRLVGLCREAARMASDRFNALEGPPESKDMATDEAEPRKRRKLESKSKEDLPGQWDDFLARLGEFDLRHVQKAVKAKFVFSFVEGPLAKAIRDGEWVLLDEVNLASAETLESLSTLLQGPDSSLVLIEQGDLEPIPRHPEFRLFACMNPATDIGKRDLPSGLRAKFSEVWVPPPDEDRDALVKIVEGYIARHATSDLPVIHQTADLYSAVKQLAINAQLADGSNHPPHFSMRTLARALTFAAEFAETFGSLRRALYEGFLMSFTMLLDPNSQVVVLALLKKHIVDPARNAKSLFRLPVKKPPASTPAVQIAPYWLLTGDQTPEIPTDYILTPSVQRKVCDLARAALTRKVPVLIQGPTSAGKTSVVEYLARRTGHRFVRINNHEHTDIQEYIGTYVSDPDSGKLVFQEGVLVRALRRGDWIVLDELNLAPTDVLEALNRLLDDNRELVIPETGELVRPHPHFMLFATQNPPGLYGGRKVLSRAFRNRFLEMHFGNVPQDELETILCERCQIAPSYAKKTVAVFVELQRRRQAGRVFEQKHAFATLRDLFRWGGRGSVGYQQLAEDGYMLLAERARRADDKEVVKEVIEKEMKVTINAASLYDFSRLAKLELPDPRSAQGNLVWTSAMRRLYFLIAAALKRDEPVLLVGETGAGKTSVCQALALALGRQLHIVGCHQNTETADLLGGQRPLRNRAALQADLKRRALALFESVGLAASAAAADDFEQLIVEVEVLLPNFNGDDLIEAKSVMDRMRQATALFEWHDGPLVQAMVAGDFILLDEISLADDSVLERLNSVLEPSRTLLLAEKGGRDLADIQIRGAPGFQILATMNPGGDFGKKELSPALRNRFTEIWVPSVDDLNDLRLIIYSRWQPDHERELAQFGDKMLDFAQWFAKAAGAADGLGIGLRDILAWIDFLNKSASFLATVKPAVDGTNDDIETDEIQAHAASVQPLHLGDAFCQGALMTVVDGLGALPLTSSMSREGLDRLRVACWRYLETLVSVTVPPEAVPLDVVDSPMTFAIGPFGVEKGALPSVSNGHSLLAPTARLNAMRLLRALQLKKPVLLEGSPGVGKTSLVTAIAAATGHHLVRINLSDQTDLMDLLGSDLPVEGGQSGQFAWKDAPFLAAMQAGDWVLLDEMNLASQSILEGLNSSLDHRGAVYIPELDRTFVRHPDFRIFAAQNPLGQGGGRKGLPKSFLDRFSIVHMEELDAVDLGTIAGALYDGINSVLLNKMISFNSTIHRQTMQLRSFGAEGSPWEFNLRDVLRWLALVHQSGGLDLHPGNPIEYVGLLYVQRFRNAKDRAHVARMFEEHFGVSIDPLLRPTHLITDGQLRIGHSFIERSDGDVLERSTIAKPILQPYLQTMEALVKCFDMRWLAILTGPKGCGKTSVVRQIAFFKGVVLREFSMSAEVDTLELLGSFEQAERSRELEKVVVALEAAMREQPSTFTPTSLDIPPHELLVQLRQLRVDLGSAGAEVSARLVVSSLQSLASGASVETTAVLHDFASQVERAIAVTSVAARFEWIDGPLVQAMKQGHWLLIEDANLCSPSVLDRLNSLFEPEGRLQLAERGPVNGVVQTITPHPDFRLVMSLDPRNGELSRAMRNRGIEIAMLPVEADSTLQERPRSSTVTPSESIADMIEIASRTQELSPLVVAQTMLLYLSPFQFGSALRLLRATRLCDVPPIEASMRGMAAHPLVPGIVARRNATALLQEVPAPLLALEPIDISLVTHEGTIQTPANSVLSPALDAVCLLLLVSSNRPDLLSHVLAKPRKSLSAWERSLLALHGKMRLDEDDVATASLVPVSHALTTLVRHMLAAAVGDSTFEQQQECVELGNRLGGYVAELEHVCSSSALDFSSIQHVAAWIASEVGRAPVEAFPSAAAVKTALTPLQTSLALTSGKAMNNIWRACLPFEPASPAINSAYRDLLERGARTDGPVWDRALVDLFLEIAVALGTPQSQHGVGFEDEASVLARKLIASLPPVTTKGSSLKDESTALVNSSNAASVLVAELAAVAKVITNDYSHSASTSLIRVVHRSQALSLASIVPIHQLASWPREYGDQSSAQFKTLLLWNEHLALGLSQITSPYTPAEVTRPFLLREVVQLKTKDTSSLGNLVVLSEGLGRAATIQTWTASLDYGSRRSALKSVLLASIGLLVNATKGTQQWEASGLAGLSAADADSPAFGEAFDRYLAPAITSLADPDEASLAKLGQGFVAFSRCLWHLYLPNLPLDPAIGLRARSGYLSRQLDHLSGVLQSLHLAELHRTGNAQNDKIDRLSKKLDDLRPKLDEAKVVPVQREGNPALLSSLFQELQSFREQIISEAQLDTLANDLMGAAPTESVLSRELSMQRSVETLLHRLDAVYGELVDILAPLRLSLCSLKIGFALLSQLANLKLASASSSEPFVELLHHLVSFPKVAHKHRIDAIDLPLTIKANQTPLSPTRATLLQVTALISQLTHSGRFDRDALRRLTQLYDRLHYLWTSDRRKDEEAARAAESLYRSKADVEQIATDEELEAAEFAQLFPTFEDALDSNDSVDKPPATNGSITAANGATASTKVFHHLQPQDEALLAKLHVGLLGNGRIYDFVGKCEKEYDSIRTSSITTLLPDLYAHLDEGLDRASAVYRVRSLVELSQSMKPSTSSHPALSRDRDFYTEPDVQETAKAVPILLATSARLSDLIETWPDQMVLKNLHERCQAVLSLSSQSPIAQVLTAIEQLLQHTEDWESYASSEHSLATNRAEIINLIIEWRRTELTCWSRLLSTIEKRFKIPVATWWFRFYETMIRAAPGVDEDPATPTHEQKSPAEFNRELVALLDSFFSTCSIGQFQARLELTLSFANLASKLGSQFYEDAIHDGARSLNTVAQLLLNIHAFYDQFTPRISAFLCTERAKIDKDVNNLIKLASWKDVNVYALRQSAIRSHHQLYKFVRKLRAVLQKPASDFFTRSESAQSTELFIAPHLATRDLALVLNSMPSLPKEITAATTASHIANLDRTLRRLAAWQTTSLGPFIGANRAGQVDAFAVEIIRISKDLKSEPLGEEEGRDQRLKSLIARKRRAWIELLREMKRVGLSPSPAPAIVDRLKDAGHVYTLPSSRRVFSLDVSLLPEDQRRLLREVDDYHYRMTSELPALRACPANHHDDVSTREVQRAIGSIESGVAMSFDSRVQLVPAIMSASRLSFIASKMESVGAEPIGQSVATIKALAESLLELVCEVSSGLSDARVELNNHRVALDGRPTDDLSVVAKLIDDSDRVLFDDVEQLRGLAAIDSFDPVIGTRQELEIIRTAHAHLRSIVDAFTILEAPVSVRCLVDPLGRWIRSLRLPSVEPETVGASSAVADLDKLNTQHATLIDSILVIAQELRTRAEGMEKVDPDGETRDHAIKLDHRSLQETIAVWRSDEILDQAVAFARSAHALLGSSVSLQPAVCALLLRVAPFIRLFVDLLSDHLVEYLRWMRAILKLAYVASTVVKELAAQGFCRPVEDDGKGGEEADGKTSDGTGMADGKGAKNVSNEIEDESQIEGLENDVQQEKEKNEHQDEEDGQDDAIETNIDFEGDLEDRGDQDQDDQDKDDEDSDEDEDAPEPDEQVTDVDPLDPSTVDEKFWGDEASKDEPKDPANEELNQETEQKSGKSEMTAKDDQAPEPKSEGKDSNAEKDQPEQPEEEKSGREMEQDGKDEAEKEGDEVENGEQDDDEGEDQDAPPQADDKDRLNHQMPEGDNLDLPEDLNLDGEEEKEDQAKDLDLDDMDVPADPDDGNHDDGDDQLDEMGDSNEGPGEADDALVADADADDGEPQPDNPEEDAPQPDQQASLDDSSGGAQDGEQGGEGSQDKSATAPADPKPSSTEAPTTSGAQQELTDAMDPRQAPADDAEDQEMNTEDDAAEAHLSAPSNAASGTSKERSAATDPQAQSQADRSTPAQPQRSLGDAMQSWRRRLEQIADMSEVTEESPAEVDHASNDKDGEVEYVTEGQEHDADEQALGPASEEQVKKLEQLRLGDEEEPQKHFDADDAMQVDEPPTADPTNQPSSTINLDGSSLAETDAKAIPATELRDQHPVDPEDDSALDDEKADHLEDEDDELRSRTLAAQDDAEADHQVEQAMLLWRSGDDPTMTADGVWRLYESLTRNLSYALTEQLRLILEPTLATRLKGDYRSGKRLNLKKIIPYIASEFTKDKIWLRRTRPSQREYQILIAIDDSKSMADSHSVHLAFQSLALISRALTRLEVGGISICRFGDTMDVLHPFEGGQLSDDAGARLLEQFTFSQRTTDVRLLVERSLTHLALAKDAARSGKSSLAAGDLWQLQIIISDGMCQDHGALRALLRRAAEQKVMFVFVVIDSLHRQTLETHSGSSTPVTSSASSTVNQNSILAMQSVSYSKGSDGRLELNMNRYLDSFPFEYFVVLRDVEALPEVLSATLRQFFERVSSDR</sequence>
<evidence type="ECO:0000256" key="6">
    <source>
        <dbReference type="ARBA" id="ARBA00022553"/>
    </source>
</evidence>
<dbReference type="InterPro" id="IPR003593">
    <property type="entry name" value="AAA+_ATPase"/>
</dbReference>
<dbReference type="EMBL" id="FQNC01000019">
    <property type="protein sequence ID" value="SGY23540.1"/>
    <property type="molecule type" value="Genomic_DNA"/>
</dbReference>
<dbReference type="CDD" id="cd00009">
    <property type="entry name" value="AAA"/>
    <property type="match status" value="2"/>
</dbReference>
<proteinExistence type="inferred from homology"/>
<evidence type="ECO:0000256" key="11">
    <source>
        <dbReference type="ARBA" id="ARBA00023002"/>
    </source>
</evidence>
<dbReference type="Pfam" id="PF21108">
    <property type="entry name" value="MDN1_4th"/>
    <property type="match status" value="1"/>
</dbReference>